<accession>A0A8S3PR22</accession>
<name>A0A8S3PR22_MYTED</name>
<proteinExistence type="predicted"/>
<evidence type="ECO:0000313" key="1">
    <source>
        <dbReference type="EMBL" id="CAG2185810.1"/>
    </source>
</evidence>
<evidence type="ECO:0000313" key="2">
    <source>
        <dbReference type="Proteomes" id="UP000683360"/>
    </source>
</evidence>
<keyword evidence="2" id="KW-1185">Reference proteome</keyword>
<dbReference type="PANTHER" id="PTHR33050">
    <property type="entry name" value="REVERSE TRANSCRIPTASE DOMAIN-CONTAINING PROTEIN"/>
    <property type="match status" value="1"/>
</dbReference>
<dbReference type="EMBL" id="CAJPWZ010000100">
    <property type="protein sequence ID" value="CAG2185810.1"/>
    <property type="molecule type" value="Genomic_DNA"/>
</dbReference>
<protein>
    <recommendedName>
        <fullName evidence="3">RNase H type-1 domain-containing protein</fullName>
    </recommendedName>
</protein>
<dbReference type="InterPro" id="IPR052055">
    <property type="entry name" value="Hepadnavirus_pol/RT"/>
</dbReference>
<dbReference type="OrthoDB" id="6190610at2759"/>
<dbReference type="Proteomes" id="UP000683360">
    <property type="component" value="Unassembled WGS sequence"/>
</dbReference>
<organism evidence="1 2">
    <name type="scientific">Mytilus edulis</name>
    <name type="common">Blue mussel</name>
    <dbReference type="NCBI Taxonomy" id="6550"/>
    <lineage>
        <taxon>Eukaryota</taxon>
        <taxon>Metazoa</taxon>
        <taxon>Spiralia</taxon>
        <taxon>Lophotrochozoa</taxon>
        <taxon>Mollusca</taxon>
        <taxon>Bivalvia</taxon>
        <taxon>Autobranchia</taxon>
        <taxon>Pteriomorphia</taxon>
        <taxon>Mytilida</taxon>
        <taxon>Mytiloidea</taxon>
        <taxon>Mytilidae</taxon>
        <taxon>Mytilinae</taxon>
        <taxon>Mytilus</taxon>
    </lineage>
</organism>
<reference evidence="1" key="1">
    <citation type="submission" date="2021-03" db="EMBL/GenBank/DDBJ databases">
        <authorList>
            <person name="Bekaert M."/>
        </authorList>
    </citation>
    <scope>NUCLEOTIDE SEQUENCE</scope>
</reference>
<evidence type="ECO:0008006" key="3">
    <source>
        <dbReference type="Google" id="ProtNLM"/>
    </source>
</evidence>
<comment type="caution">
    <text evidence="1">The sequence shown here is derived from an EMBL/GenBank/DDBJ whole genome shotgun (WGS) entry which is preliminary data.</text>
</comment>
<dbReference type="PANTHER" id="PTHR33050:SF7">
    <property type="entry name" value="RIBONUCLEASE H"/>
    <property type="match status" value="1"/>
</dbReference>
<gene>
    <name evidence="1" type="ORF">MEDL_1389</name>
</gene>
<sequence length="172" mass="19395">MNSSFEVKSKFSLDNKSVSINSDNKNVPHILKVGSKKSILQNIAVDIHNICSEKNITLNSKWLPRADNQYADKLSRNTDNDDWGVNLRRNVEAALVESGVSENCNIYNLAGKMTTFLVDSRKTHQAKTPIIGLSQIKRVMGFNLRIVQFGLSRKKRGTRDQDLFSNLSKNEV</sequence>
<dbReference type="AlphaFoldDB" id="A0A8S3PR22"/>